<evidence type="ECO:0000256" key="2">
    <source>
        <dbReference type="ARBA" id="ARBA00023125"/>
    </source>
</evidence>
<reference evidence="6" key="1">
    <citation type="journal article" date="2019" name="Int. J. Syst. Evol. Microbiol.">
        <title>The Global Catalogue of Microorganisms (GCM) 10K type strain sequencing project: providing services to taxonomists for standard genome sequencing and annotation.</title>
        <authorList>
            <consortium name="The Broad Institute Genomics Platform"/>
            <consortium name="The Broad Institute Genome Sequencing Center for Infectious Disease"/>
            <person name="Wu L."/>
            <person name="Ma J."/>
        </authorList>
    </citation>
    <scope>NUCLEOTIDE SEQUENCE [LARGE SCALE GENOMIC DNA]</scope>
    <source>
        <strain evidence="6">JCM 18532</strain>
    </source>
</reference>
<dbReference type="RefSeq" id="WP_345528679.1">
    <property type="nucleotide sequence ID" value="NZ_BAABKN010000025.1"/>
</dbReference>
<dbReference type="Gene3D" id="1.10.10.10">
    <property type="entry name" value="Winged helix-like DNA-binding domain superfamily/Winged helix DNA-binding domain"/>
    <property type="match status" value="1"/>
</dbReference>
<dbReference type="PRINTS" id="PR00035">
    <property type="entry name" value="HTHGNTR"/>
</dbReference>
<comment type="caution">
    <text evidence="5">The sequence shown here is derived from an EMBL/GenBank/DDBJ whole genome shotgun (WGS) entry which is preliminary data.</text>
</comment>
<evidence type="ECO:0000256" key="3">
    <source>
        <dbReference type="ARBA" id="ARBA00023163"/>
    </source>
</evidence>
<evidence type="ECO:0000313" key="6">
    <source>
        <dbReference type="Proteomes" id="UP001499882"/>
    </source>
</evidence>
<dbReference type="PANTHER" id="PTHR43537">
    <property type="entry name" value="TRANSCRIPTIONAL REGULATOR, GNTR FAMILY"/>
    <property type="match status" value="1"/>
</dbReference>
<accession>A0ABP8Z9U4</accession>
<keyword evidence="3" id="KW-0804">Transcription</keyword>
<dbReference type="InterPro" id="IPR036388">
    <property type="entry name" value="WH-like_DNA-bd_sf"/>
</dbReference>
<dbReference type="InterPro" id="IPR036390">
    <property type="entry name" value="WH_DNA-bd_sf"/>
</dbReference>
<dbReference type="Pfam" id="PF00392">
    <property type="entry name" value="GntR"/>
    <property type="match status" value="1"/>
</dbReference>
<proteinExistence type="predicted"/>
<dbReference type="SUPFAM" id="SSF48008">
    <property type="entry name" value="GntR ligand-binding domain-like"/>
    <property type="match status" value="1"/>
</dbReference>
<evidence type="ECO:0000313" key="5">
    <source>
        <dbReference type="EMBL" id="GAA4750389.1"/>
    </source>
</evidence>
<dbReference type="InterPro" id="IPR000524">
    <property type="entry name" value="Tscrpt_reg_HTH_GntR"/>
</dbReference>
<dbReference type="Pfam" id="PF07729">
    <property type="entry name" value="FCD"/>
    <property type="match status" value="1"/>
</dbReference>
<keyword evidence="1" id="KW-0805">Transcription regulation</keyword>
<dbReference type="PROSITE" id="PS50949">
    <property type="entry name" value="HTH_GNTR"/>
    <property type="match status" value="1"/>
</dbReference>
<evidence type="ECO:0000256" key="1">
    <source>
        <dbReference type="ARBA" id="ARBA00023015"/>
    </source>
</evidence>
<dbReference type="Gene3D" id="1.20.120.530">
    <property type="entry name" value="GntR ligand-binding domain-like"/>
    <property type="match status" value="1"/>
</dbReference>
<dbReference type="CDD" id="cd07377">
    <property type="entry name" value="WHTH_GntR"/>
    <property type="match status" value="1"/>
</dbReference>
<dbReference type="SMART" id="SM00345">
    <property type="entry name" value="HTH_GNTR"/>
    <property type="match status" value="1"/>
</dbReference>
<feature type="domain" description="HTH gntR-type" evidence="4">
    <location>
        <begin position="21"/>
        <end position="88"/>
    </location>
</feature>
<organism evidence="5 6">
    <name type="scientific">Nocardioides endophyticus</name>
    <dbReference type="NCBI Taxonomy" id="1353775"/>
    <lineage>
        <taxon>Bacteria</taxon>
        <taxon>Bacillati</taxon>
        <taxon>Actinomycetota</taxon>
        <taxon>Actinomycetes</taxon>
        <taxon>Propionibacteriales</taxon>
        <taxon>Nocardioidaceae</taxon>
        <taxon>Nocardioides</taxon>
    </lineage>
</organism>
<sequence length="231" mass="25108">MADQPTAAAPQLSGSEAIERVNLKAQLLEALRTAIFSGELEPGVVYKNGELAARYGVSRTPVREAVLELESKGLVTIARGVGFRVVAPSDGDSRELNEVRQVLEGWAMGTIAGELSDAALAEAEVMLGRITVAAEQADLTSYWTHDRAFHDFLVRQARNQRITNLLSEYRDSQRIPVLARIAREGSLPRRNQDHVRLLDAIRTGDKDGASALIRAHIALNTEPSDPSTSDG</sequence>
<dbReference type="SMART" id="SM00895">
    <property type="entry name" value="FCD"/>
    <property type="match status" value="1"/>
</dbReference>
<evidence type="ECO:0000259" key="4">
    <source>
        <dbReference type="PROSITE" id="PS50949"/>
    </source>
</evidence>
<dbReference type="InterPro" id="IPR008920">
    <property type="entry name" value="TF_FadR/GntR_C"/>
</dbReference>
<keyword evidence="2" id="KW-0238">DNA-binding</keyword>
<keyword evidence="6" id="KW-1185">Reference proteome</keyword>
<protein>
    <submittedName>
        <fullName evidence="5">GntR family transcriptional regulator</fullName>
    </submittedName>
</protein>
<name>A0ABP8Z9U4_9ACTN</name>
<gene>
    <name evidence="5" type="ORF">GCM10023350_39480</name>
</gene>
<dbReference type="PANTHER" id="PTHR43537:SF24">
    <property type="entry name" value="GLUCONATE OPERON TRANSCRIPTIONAL REPRESSOR"/>
    <property type="match status" value="1"/>
</dbReference>
<dbReference type="Proteomes" id="UP001499882">
    <property type="component" value="Unassembled WGS sequence"/>
</dbReference>
<dbReference type="InterPro" id="IPR011711">
    <property type="entry name" value="GntR_C"/>
</dbReference>
<dbReference type="EMBL" id="BAABKN010000025">
    <property type="protein sequence ID" value="GAA4750389.1"/>
    <property type="molecule type" value="Genomic_DNA"/>
</dbReference>
<dbReference type="SUPFAM" id="SSF46785">
    <property type="entry name" value="Winged helix' DNA-binding domain"/>
    <property type="match status" value="1"/>
</dbReference>